<dbReference type="AlphaFoldDB" id="A0A329RXV7"/>
<feature type="domain" description="EF-hand" evidence="3">
    <location>
        <begin position="377"/>
        <end position="412"/>
    </location>
</feature>
<sequence length="1273" mass="143404">MDMAMSNQLEDDLRRVLRLARAEARANKHKKNSKPQRQVEQRRRHDQYLTGSREERRTLLTAKMQGLSAVYGLDSRSRHLGDCSSKPVLYHRNNETPEDDQVLQQRLDARRTLYKRHFAGAMADSSGRKREMEHVLEGAAREARSSRAKGVGIGAAVLTESQAIYSAGAIENGALMLCAEQAAVMKMLTSKTNPVVVAMAICSEQRDLLPFPCGGCRELLADCGDFPVYLVNALGETEETRSSELFPRARHTEFTQILTKSQHSKSKRPPVRALASSDQTPLEVKDWATDHVLNWLEQDVELPQYRDVFERNNVDGCTLVLLEGSDLQLLLGITHPLHRSKLLTHLDRLRDRELLARGLDYTQLEDYLAVLDIDRVSAVAQLKTTFDRLDADHDGFLDFNQVKQALSRLRCTIPAASKADDVEASPQVVERLLHSEELFGKEAASTGKVSFPAFTRAFSKLATEPADTSTVTQGAFAVHAFGSRLPVLDLKNLRKCFGSQAQGSSLDEPGLVRLLKELGQSDTQSTDLACRWLDAQDGSEESSDSMNFAQFIARYAQFIDTSETTGVSRLQQLFTSYEPVHSTRLKPRTVVQRALSTLFPGVPSDEVSVWCTSFWPSKILTANGDRKKITTLSFPEFTLACLEFAAEAYAREEEAASIKRSLRNDALVHRSRVVHLHSSGHVRMCPQPPADKVKPGGLKTASRLQEDCKSHDDDGKWAGREGKAQDSDDEKSPRRGRREQQVDEAFDRFVRQHGAQLRSSNDDAKLDSEDEESCMLNAVEAAQAALELGAALSREQVLRYLEREGLGRIRRRDISRTAFHRLMKRLDANQSYPRDLLLDIDDKPSQKREGSASRRTASKSPRSRAYKSRPDYDEFLKQKLAISNGTQWEKEVEALRRKQQHRTSKKPKKHNRSRHRKHDSDGKHDSDSDSTASSSSINSRNRTAHHRSSRHKRRSRHHHRSSSSETSTETDTSSIESTRSSTHRVGRRGFEPGARVASMVHGRGTIERVYRDYFVADVHFDSGRHLRNVEFSGLRLLDPEDEILSKAKTGFNMGTRVTIAHKDTKTRRQGKIVLCRTDGTFDVLVNEFGLAQTLKRVARSALTLANTKPTVYREGARVMVRQRTEYLRGKVCNCRTDGTYDVKLTRSPQKILERLASELLAPDDDEDGYSDDEVVDVDRAPLSKPKKDSDDEFEPEFSRGDRVEARFGGQASYYSGIIERVHPNGTCDISYDDGDEEERVNPSLIRALPKKTEPRKPKKTSDDGYESNLFESD</sequence>
<dbReference type="CDD" id="cd04508">
    <property type="entry name" value="Tudor_SF"/>
    <property type="match status" value="1"/>
</dbReference>
<dbReference type="STRING" id="29920.A0A329RXV7"/>
<dbReference type="InterPro" id="IPR014002">
    <property type="entry name" value="Agenet_dom_plant"/>
</dbReference>
<feature type="compositionally biased region" description="Basic residues" evidence="1">
    <location>
        <begin position="942"/>
        <end position="961"/>
    </location>
</feature>
<evidence type="ECO:0000259" key="2">
    <source>
        <dbReference type="PROSITE" id="PS50105"/>
    </source>
</evidence>
<dbReference type="PROSITE" id="PS50222">
    <property type="entry name" value="EF_HAND_2"/>
    <property type="match status" value="1"/>
</dbReference>
<feature type="compositionally biased region" description="Basic and acidic residues" evidence="1">
    <location>
        <begin position="918"/>
        <end position="927"/>
    </location>
</feature>
<gene>
    <name evidence="10" type="ORF">PC110_g14240</name>
    <name evidence="5" type="ORF">PC113_g11340</name>
    <name evidence="6" type="ORF">PC115_g10114</name>
    <name evidence="7" type="ORF">PC117_g3115</name>
    <name evidence="8" type="ORF">PC118_g7877</name>
    <name evidence="9" type="ORF">PC129_g8752</name>
</gene>
<feature type="compositionally biased region" description="Basic residues" evidence="1">
    <location>
        <begin position="897"/>
        <end position="917"/>
    </location>
</feature>
<dbReference type="GO" id="GO:0005246">
    <property type="term" value="F:calcium channel regulator activity"/>
    <property type="evidence" value="ECO:0007669"/>
    <property type="project" value="InterPro"/>
</dbReference>
<dbReference type="EMBL" id="MJFZ01000430">
    <property type="protein sequence ID" value="RAW29391.1"/>
    <property type="molecule type" value="Genomic_DNA"/>
</dbReference>
<dbReference type="SMART" id="SM00333">
    <property type="entry name" value="TUDOR"/>
    <property type="match status" value="2"/>
</dbReference>
<organism evidence="10 11">
    <name type="scientific">Phytophthora cactorum</name>
    <dbReference type="NCBI Taxonomy" id="29920"/>
    <lineage>
        <taxon>Eukaryota</taxon>
        <taxon>Sar</taxon>
        <taxon>Stramenopiles</taxon>
        <taxon>Oomycota</taxon>
        <taxon>Peronosporomycetes</taxon>
        <taxon>Peronosporales</taxon>
        <taxon>Peronosporaceae</taxon>
        <taxon>Phytophthora</taxon>
    </lineage>
</organism>
<proteinExistence type="predicted"/>
<feature type="region of interest" description="Disordered" evidence="1">
    <location>
        <begin position="1162"/>
        <end position="1202"/>
    </location>
</feature>
<dbReference type="PANTHER" id="PTHR15136:SF5">
    <property type="entry name" value="STROMAL INTERACTION MOLECULE HOMOLOG"/>
    <property type="match status" value="1"/>
</dbReference>
<evidence type="ECO:0000313" key="11">
    <source>
        <dbReference type="Proteomes" id="UP000251314"/>
    </source>
</evidence>
<accession>A0A329RXV7</accession>
<feature type="region of interest" description="Disordered" evidence="1">
    <location>
        <begin position="679"/>
        <end position="742"/>
    </location>
</feature>
<dbReference type="InterPro" id="IPR011992">
    <property type="entry name" value="EF-hand-dom_pair"/>
</dbReference>
<dbReference type="Proteomes" id="UP000251314">
    <property type="component" value="Unassembled WGS sequence"/>
</dbReference>
<feature type="compositionally biased region" description="Acidic residues" evidence="1">
    <location>
        <begin position="1162"/>
        <end position="1175"/>
    </location>
</feature>
<dbReference type="GO" id="GO:0005886">
    <property type="term" value="C:plasma membrane"/>
    <property type="evidence" value="ECO:0007669"/>
    <property type="project" value="TreeGrafter"/>
</dbReference>
<reference evidence="5" key="2">
    <citation type="submission" date="2018-10" db="EMBL/GenBank/DDBJ databases">
        <title>Effector identification in a new, highly contiguous assembly of the strawberry crown rot pathogen Phytophthora cactorum.</title>
        <authorList>
            <person name="Armitage A.D."/>
            <person name="Nellist C.F."/>
            <person name="Bates H."/>
            <person name="Vickerstaff R.J."/>
            <person name="Harrison R.J."/>
        </authorList>
    </citation>
    <scope>NUCLEOTIDE SEQUENCE</scope>
    <source>
        <strain evidence="5">15-7</strain>
        <strain evidence="6">4032</strain>
        <strain evidence="7">4040</strain>
        <strain evidence="8">P415</strain>
        <strain evidence="9">P421</strain>
    </source>
</reference>
<feature type="domain" description="CMP/dCMP-type deaminase" evidence="4">
    <location>
        <begin position="130"/>
        <end position="253"/>
    </location>
</feature>
<dbReference type="Proteomes" id="UP000760860">
    <property type="component" value="Unassembled WGS sequence"/>
</dbReference>
<feature type="compositionally biased region" description="Basic and acidic residues" evidence="1">
    <location>
        <begin position="837"/>
        <end position="852"/>
    </location>
</feature>
<dbReference type="SMART" id="SM00743">
    <property type="entry name" value="Agenet"/>
    <property type="match status" value="2"/>
</dbReference>
<dbReference type="PROSITE" id="PS50105">
    <property type="entry name" value="SAM_DOMAIN"/>
    <property type="match status" value="1"/>
</dbReference>
<dbReference type="EMBL" id="RCML01000194">
    <property type="protein sequence ID" value="KAG2986288.1"/>
    <property type="molecule type" value="Genomic_DNA"/>
</dbReference>
<feature type="compositionally biased region" description="Basic and acidic residues" evidence="1">
    <location>
        <begin position="37"/>
        <end position="53"/>
    </location>
</feature>
<dbReference type="SUPFAM" id="SSF47473">
    <property type="entry name" value="EF-hand"/>
    <property type="match status" value="1"/>
</dbReference>
<dbReference type="OrthoDB" id="414540at2759"/>
<dbReference type="VEuPathDB" id="FungiDB:PC110_g14240"/>
<dbReference type="Gene3D" id="1.10.238.10">
    <property type="entry name" value="EF-hand"/>
    <property type="match status" value="1"/>
</dbReference>
<feature type="region of interest" description="Disordered" evidence="1">
    <location>
        <begin position="1223"/>
        <end position="1273"/>
    </location>
</feature>
<evidence type="ECO:0000259" key="4">
    <source>
        <dbReference type="PROSITE" id="PS51747"/>
    </source>
</evidence>
<comment type="caution">
    <text evidence="10">The sequence shown here is derived from an EMBL/GenBank/DDBJ whole genome shotgun (WGS) entry which is preliminary data.</text>
</comment>
<dbReference type="InterPro" id="IPR037608">
    <property type="entry name" value="STIM1/2"/>
</dbReference>
<dbReference type="InterPro" id="IPR002048">
    <property type="entry name" value="EF_hand_dom"/>
</dbReference>
<dbReference type="EMBL" id="RCMG01000321">
    <property type="protein sequence ID" value="KAG2856699.1"/>
    <property type="molecule type" value="Genomic_DNA"/>
</dbReference>
<dbReference type="InterPro" id="IPR002999">
    <property type="entry name" value="Tudor"/>
</dbReference>
<evidence type="ECO:0000256" key="1">
    <source>
        <dbReference type="SAM" id="MobiDB-lite"/>
    </source>
</evidence>
<dbReference type="Proteomes" id="UP000697107">
    <property type="component" value="Unassembled WGS sequence"/>
</dbReference>
<protein>
    <submittedName>
        <fullName evidence="10">Uncharacterized protein</fullName>
    </submittedName>
</protein>
<dbReference type="EMBL" id="RCMI01000292">
    <property type="protein sequence ID" value="KAG2919499.1"/>
    <property type="molecule type" value="Genomic_DNA"/>
</dbReference>
<evidence type="ECO:0000259" key="3">
    <source>
        <dbReference type="PROSITE" id="PS50222"/>
    </source>
</evidence>
<dbReference type="GO" id="GO:0003824">
    <property type="term" value="F:catalytic activity"/>
    <property type="evidence" value="ECO:0007669"/>
    <property type="project" value="InterPro"/>
</dbReference>
<dbReference type="InterPro" id="IPR016193">
    <property type="entry name" value="Cytidine_deaminase-like"/>
</dbReference>
<feature type="region of interest" description="Disordered" evidence="1">
    <location>
        <begin position="892"/>
        <end position="990"/>
    </location>
</feature>
<dbReference type="Pfam" id="PF00536">
    <property type="entry name" value="SAM_1"/>
    <property type="match status" value="1"/>
</dbReference>
<dbReference type="GO" id="GO:0006874">
    <property type="term" value="P:intracellular calcium ion homeostasis"/>
    <property type="evidence" value="ECO:0007669"/>
    <property type="project" value="TreeGrafter"/>
</dbReference>
<evidence type="ECO:0000313" key="8">
    <source>
        <dbReference type="EMBL" id="KAG2986288.1"/>
    </source>
</evidence>
<dbReference type="PANTHER" id="PTHR15136">
    <property type="entry name" value="STROMAL INTERACTION MOLECULE HOMOLOG"/>
    <property type="match status" value="1"/>
</dbReference>
<dbReference type="PROSITE" id="PS51747">
    <property type="entry name" value="CYT_DCMP_DEAMINASES_2"/>
    <property type="match status" value="1"/>
</dbReference>
<reference evidence="10 11" key="1">
    <citation type="submission" date="2018-01" db="EMBL/GenBank/DDBJ databases">
        <title>Draft genome of the strawberry crown rot pathogen Phytophthora cactorum.</title>
        <authorList>
            <person name="Armitage A.D."/>
            <person name="Lysoe E."/>
            <person name="Nellist C.F."/>
            <person name="Harrison R.J."/>
            <person name="Brurberg M.B."/>
        </authorList>
    </citation>
    <scope>NUCLEOTIDE SEQUENCE [LARGE SCALE GENOMIC DNA]</scope>
    <source>
        <strain evidence="10 11">10300</strain>
    </source>
</reference>
<dbReference type="GO" id="GO:0005509">
    <property type="term" value="F:calcium ion binding"/>
    <property type="evidence" value="ECO:0007669"/>
    <property type="project" value="InterPro"/>
</dbReference>
<dbReference type="InterPro" id="IPR001660">
    <property type="entry name" value="SAM"/>
</dbReference>
<name>A0A329RXV7_9STRA</name>
<dbReference type="InterPro" id="IPR002125">
    <property type="entry name" value="CMP_dCMP_dom"/>
</dbReference>
<dbReference type="InterPro" id="IPR013761">
    <property type="entry name" value="SAM/pointed_sf"/>
</dbReference>
<dbReference type="GO" id="GO:0005783">
    <property type="term" value="C:endoplasmic reticulum"/>
    <property type="evidence" value="ECO:0007669"/>
    <property type="project" value="TreeGrafter"/>
</dbReference>
<dbReference type="CDD" id="cd01283">
    <property type="entry name" value="cytidine_deaminase"/>
    <property type="match status" value="1"/>
</dbReference>
<dbReference type="EMBL" id="RCMK01000043">
    <property type="protein sequence ID" value="KAG2952075.1"/>
    <property type="molecule type" value="Genomic_DNA"/>
</dbReference>
<feature type="compositionally biased region" description="Low complexity" evidence="1">
    <location>
        <begin position="963"/>
        <end position="980"/>
    </location>
</feature>
<feature type="compositionally biased region" description="Basic and acidic residues" evidence="1">
    <location>
        <begin position="1176"/>
        <end position="1189"/>
    </location>
</feature>
<dbReference type="Gene3D" id="1.10.150.50">
    <property type="entry name" value="Transcription Factor, Ets-1"/>
    <property type="match status" value="1"/>
</dbReference>
<feature type="region of interest" description="Disordered" evidence="1">
    <location>
        <begin position="837"/>
        <end position="871"/>
    </location>
</feature>
<dbReference type="Proteomes" id="UP000774804">
    <property type="component" value="Unassembled WGS sequence"/>
</dbReference>
<keyword evidence="11" id="KW-1185">Reference proteome</keyword>
<evidence type="ECO:0000313" key="6">
    <source>
        <dbReference type="EMBL" id="KAG2919499.1"/>
    </source>
</evidence>
<dbReference type="SUPFAM" id="SSF53927">
    <property type="entry name" value="Cytidine deaminase-like"/>
    <property type="match status" value="1"/>
</dbReference>
<dbReference type="EMBL" id="RCMV01000261">
    <property type="protein sequence ID" value="KAG3220481.1"/>
    <property type="molecule type" value="Genomic_DNA"/>
</dbReference>
<feature type="region of interest" description="Disordered" evidence="1">
    <location>
        <begin position="23"/>
        <end position="53"/>
    </location>
</feature>
<evidence type="ECO:0000313" key="9">
    <source>
        <dbReference type="EMBL" id="KAG3220481.1"/>
    </source>
</evidence>
<dbReference type="Gene3D" id="3.40.140.10">
    <property type="entry name" value="Cytidine Deaminase, domain 2"/>
    <property type="match status" value="1"/>
</dbReference>
<dbReference type="GO" id="GO:0002115">
    <property type="term" value="P:store-operated calcium entry"/>
    <property type="evidence" value="ECO:0007669"/>
    <property type="project" value="TreeGrafter"/>
</dbReference>
<evidence type="ECO:0000313" key="5">
    <source>
        <dbReference type="EMBL" id="KAG2856699.1"/>
    </source>
</evidence>
<dbReference type="Proteomes" id="UP000736787">
    <property type="component" value="Unassembled WGS sequence"/>
</dbReference>
<dbReference type="FunFam" id="1.10.150.50:FF:000074">
    <property type="entry name" value="Stromal interaction molecule"/>
    <property type="match status" value="1"/>
</dbReference>
<dbReference type="Gene3D" id="2.30.30.140">
    <property type="match status" value="1"/>
</dbReference>
<dbReference type="SMART" id="SM00454">
    <property type="entry name" value="SAM"/>
    <property type="match status" value="1"/>
</dbReference>
<dbReference type="Proteomes" id="UP000735874">
    <property type="component" value="Unassembled WGS sequence"/>
</dbReference>
<feature type="compositionally biased region" description="Basic and acidic residues" evidence="1">
    <location>
        <begin position="1250"/>
        <end position="1262"/>
    </location>
</feature>
<evidence type="ECO:0000313" key="10">
    <source>
        <dbReference type="EMBL" id="RAW29391.1"/>
    </source>
</evidence>
<feature type="domain" description="SAM" evidence="2">
    <location>
        <begin position="287"/>
        <end position="352"/>
    </location>
</feature>
<dbReference type="SUPFAM" id="SSF47769">
    <property type="entry name" value="SAM/Pointed domain"/>
    <property type="match status" value="1"/>
</dbReference>
<feature type="compositionally biased region" description="Basic and acidic residues" evidence="1">
    <location>
        <begin position="704"/>
        <end position="742"/>
    </location>
</feature>
<feature type="compositionally biased region" description="Low complexity" evidence="1">
    <location>
        <begin position="929"/>
        <end position="941"/>
    </location>
</feature>
<evidence type="ECO:0000313" key="7">
    <source>
        <dbReference type="EMBL" id="KAG2952075.1"/>
    </source>
</evidence>